<feature type="compositionally biased region" description="Basic and acidic residues" evidence="1">
    <location>
        <begin position="1100"/>
        <end position="1119"/>
    </location>
</feature>
<feature type="region of interest" description="Disordered" evidence="1">
    <location>
        <begin position="467"/>
        <end position="543"/>
    </location>
</feature>
<dbReference type="OrthoDB" id="1922977at2759"/>
<gene>
    <name evidence="3" type="ORF">K490DRAFT_68268</name>
</gene>
<feature type="region of interest" description="Disordered" evidence="1">
    <location>
        <begin position="761"/>
        <end position="856"/>
    </location>
</feature>
<dbReference type="EMBL" id="ML978736">
    <property type="protein sequence ID" value="KAF2084856.1"/>
    <property type="molecule type" value="Genomic_DNA"/>
</dbReference>
<feature type="compositionally biased region" description="Polar residues" evidence="1">
    <location>
        <begin position="263"/>
        <end position="278"/>
    </location>
</feature>
<feature type="compositionally biased region" description="Low complexity" evidence="1">
    <location>
        <begin position="489"/>
        <end position="512"/>
    </location>
</feature>
<organism evidence="3 4">
    <name type="scientific">Saccharata proteae CBS 121410</name>
    <dbReference type="NCBI Taxonomy" id="1314787"/>
    <lineage>
        <taxon>Eukaryota</taxon>
        <taxon>Fungi</taxon>
        <taxon>Dikarya</taxon>
        <taxon>Ascomycota</taxon>
        <taxon>Pezizomycotina</taxon>
        <taxon>Dothideomycetes</taxon>
        <taxon>Dothideomycetes incertae sedis</taxon>
        <taxon>Botryosphaeriales</taxon>
        <taxon>Saccharataceae</taxon>
        <taxon>Saccharata</taxon>
    </lineage>
</organism>
<evidence type="ECO:0000256" key="1">
    <source>
        <dbReference type="SAM" id="MobiDB-lite"/>
    </source>
</evidence>
<feature type="compositionally biased region" description="Low complexity" evidence="1">
    <location>
        <begin position="1029"/>
        <end position="1041"/>
    </location>
</feature>
<feature type="compositionally biased region" description="Polar residues" evidence="1">
    <location>
        <begin position="1192"/>
        <end position="1201"/>
    </location>
</feature>
<feature type="compositionally biased region" description="Basic and acidic residues" evidence="1">
    <location>
        <begin position="220"/>
        <end position="261"/>
    </location>
</feature>
<dbReference type="GO" id="GO:0000178">
    <property type="term" value="C:exosome (RNase complex)"/>
    <property type="evidence" value="ECO:0007669"/>
    <property type="project" value="TreeGrafter"/>
</dbReference>
<protein>
    <recommendedName>
        <fullName evidence="2">Putative zinc-finger domain-containing protein</fullName>
    </recommendedName>
</protein>
<dbReference type="Pfam" id="PF10650">
    <property type="entry name" value="zf-C3H1"/>
    <property type="match status" value="1"/>
</dbReference>
<name>A0A9P4LW94_9PEZI</name>
<keyword evidence="4" id="KW-1185">Reference proteome</keyword>
<accession>A0A9P4LW94</accession>
<sequence>MANFPPQAPYYGAPYSTFTAPNTPAAPPIGSFQNQQPLPHEQAAQSFQQNAALPGMNFPAFPPPDPAQLAAFWNQVQNGAVMPPFPPPFAHPPSFAPPPPPTSSLSQSYTPFPLPPKPPQPAAFQNTPAPSIPLPNPMLAHTRVMESSGIDREEGEVSEADQRSKAPEGSRAAAQNPQPFVRAQVEPNTSSRMRPNGGTANQVMHSRPQGASGISTGQRSQHDAVLESHGDRRNLSALSPRDHAPGEGALDLRQDSNRRPDPASQSGFQHRPSSTANMPLNKMGSKNAPGLAKQKEEAEAFIKLLYEVGYSFTDLLKEGFSSKSDMLAELYRNLHITVPIGAEPSSSNGVEGAPRSNGRPSIPGLQGVVRVPSTTTTTTRAASDATPNNASTPVLPAAPTTSAPALAAPSTSTAATPKHHPPQPSAQAPTVAPKSSGSVGKAQVTTIRSPDVPLDRADYIKRLMAAKNSKSASQAKAVTQTNMASPTLAKGASSVSTPSSAASPALAPRAESQTVPSQSVPAKKTEVTSTSAPAVEDPAELLKRRKAEANKKLLEKIALIKADAAKRKSTDNDATDSAGESRSENTPLRNDLPTKAPKEASGQPQANLPTVDTTKQDVPALQQPTQPSFSSGIPGLSVPIAPTSRPPSQKPVSADPPSLPVRQVETRKRPVASDFDDLEARPRSVFKKPFGQPRDYLERVVVAVSDDEGSDMDIDEVEGQQQNGFPFSQSAHGMASGAMTPGAANAAEELRKKEAAIASMRRSLALREQQQKVKQLKLSRAPTPATPLQEARQLPPSPGVLQTSTPGTELPSRKESQPPTDKSLSASPHPSADWKTRRRTEIQSGLTTYESEQASSMKRLEELKLEMQRIEAENLKRQKEKADLISELEGLGIDTEGMHHADLQAKKDEIMQQRDEHKTEVEQESEVNVQTHDVQKDSQEITDNLSQTSQHNGVPAQNPEPVRMQTHNDSTQDTSDGEIMESDADEAAMDMSDSDVEKDDVEKDDVETRTVFQKRPAEAAPIPEPQPAAVPAEAVADAQAILADEDSEDFYSPEPESKPMAHAVDDTTMADHAYSDLDDSVDERDVADQDVSMADEEAEVDKAPMDDAAPSERIEGQDKDDNESSDTAQDPLTKLMGGSNAIASTAKEMVEESRAGPSSPDRSMASTNTDDSDISQQEPPRAPELATREHTQALTTHSQSPVVADDLASEIQPNTQRPLRQQAPEVIEVGNEPIQQISAKPAKPPSRSTPYESPLKIFKSYRFSPNFASEVPGGFRSLTYSHKIDPNKPLCTYEAAGGVCNDSSCEFQHFRDMTLSDDHLLVQLGVQPMDTPELDARYRQGLRQVLKELKREKHVKDVEVVASAIAEYRRQFLGDPTRVLVLNNKTGG</sequence>
<feature type="compositionally biased region" description="Polar residues" evidence="1">
    <location>
        <begin position="842"/>
        <end position="856"/>
    </location>
</feature>
<feature type="compositionally biased region" description="Basic and acidic residues" evidence="1">
    <location>
        <begin position="1055"/>
        <end position="1065"/>
    </location>
</feature>
<feature type="region of interest" description="Disordered" evidence="1">
    <location>
        <begin position="22"/>
        <end position="61"/>
    </location>
</feature>
<dbReference type="PANTHER" id="PTHR21563">
    <property type="entry name" value="ZINC FINGER C3H1 DOMAIN-CONTAINING PROTEIN"/>
    <property type="match status" value="1"/>
</dbReference>
<comment type="caution">
    <text evidence="3">The sequence shown here is derived from an EMBL/GenBank/DDBJ whole genome shotgun (WGS) entry which is preliminary data.</text>
</comment>
<feature type="compositionally biased region" description="Polar residues" evidence="1">
    <location>
        <begin position="425"/>
        <end position="448"/>
    </location>
</feature>
<feature type="compositionally biased region" description="Acidic residues" evidence="1">
    <location>
        <begin position="975"/>
        <end position="1005"/>
    </location>
</feature>
<feature type="domain" description="Putative zinc-finger" evidence="2">
    <location>
        <begin position="1290"/>
        <end position="1311"/>
    </location>
</feature>
<feature type="compositionally biased region" description="Polar residues" evidence="1">
    <location>
        <begin position="941"/>
        <end position="952"/>
    </location>
</feature>
<feature type="region of interest" description="Disordered" evidence="1">
    <location>
        <begin position="723"/>
        <end position="747"/>
    </location>
</feature>
<feature type="compositionally biased region" description="Polar residues" evidence="1">
    <location>
        <begin position="817"/>
        <end position="828"/>
    </location>
</feature>
<feature type="compositionally biased region" description="Polar residues" evidence="1">
    <location>
        <begin position="186"/>
        <end position="204"/>
    </location>
</feature>
<reference evidence="3" key="1">
    <citation type="journal article" date="2020" name="Stud. Mycol.">
        <title>101 Dothideomycetes genomes: a test case for predicting lifestyles and emergence of pathogens.</title>
        <authorList>
            <person name="Haridas S."/>
            <person name="Albert R."/>
            <person name="Binder M."/>
            <person name="Bloem J."/>
            <person name="Labutti K."/>
            <person name="Salamov A."/>
            <person name="Andreopoulos B."/>
            <person name="Baker S."/>
            <person name="Barry K."/>
            <person name="Bills G."/>
            <person name="Bluhm B."/>
            <person name="Cannon C."/>
            <person name="Castanera R."/>
            <person name="Culley D."/>
            <person name="Daum C."/>
            <person name="Ezra D."/>
            <person name="Gonzalez J."/>
            <person name="Henrissat B."/>
            <person name="Kuo A."/>
            <person name="Liang C."/>
            <person name="Lipzen A."/>
            <person name="Lutzoni F."/>
            <person name="Magnuson J."/>
            <person name="Mondo S."/>
            <person name="Nolan M."/>
            <person name="Ohm R."/>
            <person name="Pangilinan J."/>
            <person name="Park H.-J."/>
            <person name="Ramirez L."/>
            <person name="Alfaro M."/>
            <person name="Sun H."/>
            <person name="Tritt A."/>
            <person name="Yoshinaga Y."/>
            <person name="Zwiers L.-H."/>
            <person name="Turgeon B."/>
            <person name="Goodwin S."/>
            <person name="Spatafora J."/>
            <person name="Crous P."/>
            <person name="Grigoriev I."/>
        </authorList>
    </citation>
    <scope>NUCLEOTIDE SEQUENCE</scope>
    <source>
        <strain evidence="3">CBS 121410</strain>
    </source>
</reference>
<feature type="compositionally biased region" description="Pro residues" evidence="1">
    <location>
        <begin position="83"/>
        <end position="102"/>
    </location>
</feature>
<dbReference type="Proteomes" id="UP000799776">
    <property type="component" value="Unassembled WGS sequence"/>
</dbReference>
<feature type="compositionally biased region" description="Polar residues" evidence="1">
    <location>
        <begin position="1160"/>
        <end position="1178"/>
    </location>
</feature>
<dbReference type="InterPro" id="IPR019607">
    <property type="entry name" value="Putative_zinc-finger_domain"/>
</dbReference>
<evidence type="ECO:0000313" key="3">
    <source>
        <dbReference type="EMBL" id="KAF2084856.1"/>
    </source>
</evidence>
<feature type="compositionally biased region" description="Pro residues" evidence="1">
    <location>
        <begin position="112"/>
        <end position="121"/>
    </location>
</feature>
<feature type="compositionally biased region" description="Polar residues" evidence="1">
    <location>
        <begin position="602"/>
        <end position="613"/>
    </location>
</feature>
<dbReference type="GO" id="GO:0005634">
    <property type="term" value="C:nucleus"/>
    <property type="evidence" value="ECO:0007669"/>
    <property type="project" value="TreeGrafter"/>
</dbReference>
<feature type="compositionally biased region" description="Basic and acidic residues" evidence="1">
    <location>
        <begin position="832"/>
        <end position="841"/>
    </location>
</feature>
<feature type="compositionally biased region" description="Low complexity" evidence="1">
    <location>
        <begin position="467"/>
        <end position="477"/>
    </location>
</feature>
<feature type="compositionally biased region" description="Polar residues" evidence="1">
    <location>
        <begin position="578"/>
        <end position="588"/>
    </location>
</feature>
<feature type="region of interest" description="Disordered" evidence="1">
    <location>
        <begin position="83"/>
        <end position="291"/>
    </location>
</feature>
<feature type="compositionally biased region" description="Low complexity" evidence="1">
    <location>
        <begin position="390"/>
        <end position="416"/>
    </location>
</feature>
<feature type="compositionally biased region" description="Polar residues" evidence="1">
    <location>
        <begin position="31"/>
        <end position="51"/>
    </location>
</feature>
<evidence type="ECO:0000259" key="2">
    <source>
        <dbReference type="Pfam" id="PF10650"/>
    </source>
</evidence>
<dbReference type="InterPro" id="IPR039278">
    <property type="entry name" value="Red1"/>
</dbReference>
<feature type="region of interest" description="Disordered" evidence="1">
    <location>
        <begin position="560"/>
        <end position="676"/>
    </location>
</feature>
<feature type="compositionally biased region" description="Basic and acidic residues" evidence="1">
    <location>
        <begin position="912"/>
        <end position="921"/>
    </location>
</feature>
<feature type="compositionally biased region" description="Polar residues" evidence="1">
    <location>
        <begin position="965"/>
        <end position="974"/>
    </location>
</feature>
<evidence type="ECO:0000313" key="4">
    <source>
        <dbReference type="Proteomes" id="UP000799776"/>
    </source>
</evidence>
<feature type="region of interest" description="Disordered" evidence="1">
    <location>
        <begin position="912"/>
        <end position="1251"/>
    </location>
</feature>
<feature type="region of interest" description="Disordered" evidence="1">
    <location>
        <begin position="341"/>
        <end position="454"/>
    </location>
</feature>
<proteinExistence type="predicted"/>
<dbReference type="PANTHER" id="PTHR21563:SF3">
    <property type="entry name" value="ZINC FINGER C3H1 DOMAIN-CONTAINING PROTEIN"/>
    <property type="match status" value="1"/>
</dbReference>
<feature type="compositionally biased region" description="Polar residues" evidence="1">
    <location>
        <begin position="622"/>
        <end position="631"/>
    </location>
</feature>